<keyword evidence="2" id="KW-1185">Reference proteome</keyword>
<accession>A0ABY7FCN3</accession>
<sequence length="119" mass="13434">MGVTVVVDWTGWDQFAVVDRVKRMLQTVPMAGEVLDARALHKSAQPPTTPPSVGGENQKANYYICQLINFSSTQRIPSTVLTYFNSASYIYSFVWRKNSDGWLSADELDTSQTFQIHKK</sequence>
<protein>
    <submittedName>
        <fullName evidence="1">Uncharacterized protein</fullName>
    </submittedName>
</protein>
<gene>
    <name evidence="1" type="ORF">MAR_001698</name>
</gene>
<evidence type="ECO:0000313" key="1">
    <source>
        <dbReference type="EMBL" id="WAR19860.1"/>
    </source>
</evidence>
<reference evidence="1" key="1">
    <citation type="submission" date="2022-11" db="EMBL/GenBank/DDBJ databases">
        <title>Centuries of genome instability and evolution in soft-shell clam transmissible cancer (bioRxiv).</title>
        <authorList>
            <person name="Hart S.F.M."/>
            <person name="Yonemitsu M.A."/>
            <person name="Giersch R.M."/>
            <person name="Beal B.F."/>
            <person name="Arriagada G."/>
            <person name="Davis B.W."/>
            <person name="Ostrander E.A."/>
            <person name="Goff S.P."/>
            <person name="Metzger M.J."/>
        </authorList>
    </citation>
    <scope>NUCLEOTIDE SEQUENCE</scope>
    <source>
        <strain evidence="1">MELC-2E11</strain>
        <tissue evidence="1">Siphon/mantle</tissue>
    </source>
</reference>
<proteinExistence type="predicted"/>
<dbReference type="Proteomes" id="UP001164746">
    <property type="component" value="Chromosome 11"/>
</dbReference>
<dbReference type="EMBL" id="CP111022">
    <property type="protein sequence ID" value="WAR19860.1"/>
    <property type="molecule type" value="Genomic_DNA"/>
</dbReference>
<evidence type="ECO:0000313" key="2">
    <source>
        <dbReference type="Proteomes" id="UP001164746"/>
    </source>
</evidence>
<organism evidence="1 2">
    <name type="scientific">Mya arenaria</name>
    <name type="common">Soft-shell clam</name>
    <dbReference type="NCBI Taxonomy" id="6604"/>
    <lineage>
        <taxon>Eukaryota</taxon>
        <taxon>Metazoa</taxon>
        <taxon>Spiralia</taxon>
        <taxon>Lophotrochozoa</taxon>
        <taxon>Mollusca</taxon>
        <taxon>Bivalvia</taxon>
        <taxon>Autobranchia</taxon>
        <taxon>Heteroconchia</taxon>
        <taxon>Euheterodonta</taxon>
        <taxon>Imparidentia</taxon>
        <taxon>Neoheterodontei</taxon>
        <taxon>Myida</taxon>
        <taxon>Myoidea</taxon>
        <taxon>Myidae</taxon>
        <taxon>Mya</taxon>
    </lineage>
</organism>
<name>A0ABY7FCN3_MYAAR</name>